<gene>
    <name evidence="1" type="ORF">S03H2_52466</name>
</gene>
<accession>X1H9U1</accession>
<proteinExistence type="predicted"/>
<sequence length="57" mass="6051">MPTPLRPNKVNKLVNMFNLEIDNGGGLVNMGTIKAGKSNIGKLINDILSNTSGLPTE</sequence>
<evidence type="ECO:0000313" key="1">
    <source>
        <dbReference type="EMBL" id="GAH66162.1"/>
    </source>
</evidence>
<dbReference type="AlphaFoldDB" id="X1H9U1"/>
<dbReference type="EMBL" id="BARU01033326">
    <property type="protein sequence ID" value="GAH66162.1"/>
    <property type="molecule type" value="Genomic_DNA"/>
</dbReference>
<comment type="caution">
    <text evidence="1">The sequence shown here is derived from an EMBL/GenBank/DDBJ whole genome shotgun (WGS) entry which is preliminary data.</text>
</comment>
<name>X1H9U1_9ZZZZ</name>
<organism evidence="1">
    <name type="scientific">marine sediment metagenome</name>
    <dbReference type="NCBI Taxonomy" id="412755"/>
    <lineage>
        <taxon>unclassified sequences</taxon>
        <taxon>metagenomes</taxon>
        <taxon>ecological metagenomes</taxon>
    </lineage>
</organism>
<feature type="non-terminal residue" evidence="1">
    <location>
        <position position="57"/>
    </location>
</feature>
<protein>
    <submittedName>
        <fullName evidence="1">Uncharacterized protein</fullName>
    </submittedName>
</protein>
<reference evidence="1" key="1">
    <citation type="journal article" date="2014" name="Front. Microbiol.">
        <title>High frequency of phylogenetically diverse reductive dehalogenase-homologous genes in deep subseafloor sedimentary metagenomes.</title>
        <authorList>
            <person name="Kawai M."/>
            <person name="Futagami T."/>
            <person name="Toyoda A."/>
            <person name="Takaki Y."/>
            <person name="Nishi S."/>
            <person name="Hori S."/>
            <person name="Arai W."/>
            <person name="Tsubouchi T."/>
            <person name="Morono Y."/>
            <person name="Uchiyama I."/>
            <person name="Ito T."/>
            <person name="Fujiyama A."/>
            <person name="Inagaki F."/>
            <person name="Takami H."/>
        </authorList>
    </citation>
    <scope>NUCLEOTIDE SEQUENCE</scope>
    <source>
        <strain evidence="1">Expedition CK06-06</strain>
    </source>
</reference>